<dbReference type="PROSITE" id="PS50048">
    <property type="entry name" value="ZN2_CY6_FUNGAL_2"/>
    <property type="match status" value="1"/>
</dbReference>
<dbReference type="EMBL" id="AZHB01000030">
    <property type="protein sequence ID" value="OAA54182.1"/>
    <property type="molecule type" value="Genomic_DNA"/>
</dbReference>
<dbReference type="OrthoDB" id="2399539at2759"/>
<dbReference type="Proteomes" id="UP000076744">
    <property type="component" value="Unassembled WGS sequence"/>
</dbReference>
<gene>
    <name evidence="8" type="ORF">ISF_08409</name>
</gene>
<proteinExistence type="predicted"/>
<keyword evidence="9" id="KW-1185">Reference proteome</keyword>
<evidence type="ECO:0000256" key="6">
    <source>
        <dbReference type="SAM" id="MobiDB-lite"/>
    </source>
</evidence>
<name>A0A162IYN2_CORFA</name>
<feature type="compositionally biased region" description="Polar residues" evidence="6">
    <location>
        <begin position="529"/>
        <end position="557"/>
    </location>
</feature>
<feature type="compositionally biased region" description="Polar residues" evidence="6">
    <location>
        <begin position="589"/>
        <end position="602"/>
    </location>
</feature>
<dbReference type="AlphaFoldDB" id="A0A162IYN2"/>
<protein>
    <submittedName>
        <fullName evidence="8">Chitinase 1</fullName>
    </submittedName>
</protein>
<dbReference type="InterPro" id="IPR001138">
    <property type="entry name" value="Zn2Cys6_DnaBD"/>
</dbReference>
<evidence type="ECO:0000313" key="8">
    <source>
        <dbReference type="EMBL" id="OAA54182.1"/>
    </source>
</evidence>
<dbReference type="SUPFAM" id="SSF57701">
    <property type="entry name" value="Zn2/Cys6 DNA-binding domain"/>
    <property type="match status" value="1"/>
</dbReference>
<dbReference type="InterPro" id="IPR050815">
    <property type="entry name" value="TF_fung"/>
</dbReference>
<dbReference type="PANTHER" id="PTHR47338">
    <property type="entry name" value="ZN(II)2CYS6 TRANSCRIPTION FACTOR (EUROFUNG)-RELATED"/>
    <property type="match status" value="1"/>
</dbReference>
<dbReference type="CDD" id="cd12148">
    <property type="entry name" value="fungal_TF_MHR"/>
    <property type="match status" value="1"/>
</dbReference>
<evidence type="ECO:0000256" key="5">
    <source>
        <dbReference type="ARBA" id="ARBA00023242"/>
    </source>
</evidence>
<accession>A0A162IYN2</accession>
<feature type="region of interest" description="Disordered" evidence="6">
    <location>
        <begin position="484"/>
        <end position="633"/>
    </location>
</feature>
<dbReference type="GO" id="GO:0000981">
    <property type="term" value="F:DNA-binding transcription factor activity, RNA polymerase II-specific"/>
    <property type="evidence" value="ECO:0007669"/>
    <property type="project" value="InterPro"/>
</dbReference>
<dbReference type="GO" id="GO:0006351">
    <property type="term" value="P:DNA-templated transcription"/>
    <property type="evidence" value="ECO:0007669"/>
    <property type="project" value="InterPro"/>
</dbReference>
<dbReference type="STRING" id="1081104.A0A162IYN2"/>
<dbReference type="GO" id="GO:0005634">
    <property type="term" value="C:nucleus"/>
    <property type="evidence" value="ECO:0007669"/>
    <property type="project" value="UniProtKB-SubCell"/>
</dbReference>
<feature type="region of interest" description="Disordered" evidence="6">
    <location>
        <begin position="1"/>
        <end position="51"/>
    </location>
</feature>
<evidence type="ECO:0000313" key="9">
    <source>
        <dbReference type="Proteomes" id="UP000076744"/>
    </source>
</evidence>
<evidence type="ECO:0000259" key="7">
    <source>
        <dbReference type="PROSITE" id="PS50048"/>
    </source>
</evidence>
<dbReference type="Pfam" id="PF04082">
    <property type="entry name" value="Fungal_trans"/>
    <property type="match status" value="1"/>
</dbReference>
<dbReference type="PANTHER" id="PTHR47338:SF5">
    <property type="entry name" value="ZN(II)2CYS6 TRANSCRIPTION FACTOR (EUROFUNG)"/>
    <property type="match status" value="1"/>
</dbReference>
<organism evidence="8 9">
    <name type="scientific">Cordyceps fumosorosea (strain ARSEF 2679)</name>
    <name type="common">Isaria fumosorosea</name>
    <dbReference type="NCBI Taxonomy" id="1081104"/>
    <lineage>
        <taxon>Eukaryota</taxon>
        <taxon>Fungi</taxon>
        <taxon>Dikarya</taxon>
        <taxon>Ascomycota</taxon>
        <taxon>Pezizomycotina</taxon>
        <taxon>Sordariomycetes</taxon>
        <taxon>Hypocreomycetidae</taxon>
        <taxon>Hypocreales</taxon>
        <taxon>Cordycipitaceae</taxon>
        <taxon>Cordyceps</taxon>
    </lineage>
</organism>
<comment type="caution">
    <text evidence="8">The sequence shown here is derived from an EMBL/GenBank/DDBJ whole genome shotgun (WGS) entry which is preliminary data.</text>
</comment>
<feature type="region of interest" description="Disordered" evidence="6">
    <location>
        <begin position="116"/>
        <end position="138"/>
    </location>
</feature>
<feature type="compositionally biased region" description="Low complexity" evidence="6">
    <location>
        <begin position="7"/>
        <end position="47"/>
    </location>
</feature>
<evidence type="ECO:0000256" key="2">
    <source>
        <dbReference type="ARBA" id="ARBA00022723"/>
    </source>
</evidence>
<reference evidence="8 9" key="1">
    <citation type="journal article" date="2016" name="Genome Biol. Evol.">
        <title>Divergent and convergent evolution of fungal pathogenicity.</title>
        <authorList>
            <person name="Shang Y."/>
            <person name="Xiao G."/>
            <person name="Zheng P."/>
            <person name="Cen K."/>
            <person name="Zhan S."/>
            <person name="Wang C."/>
        </authorList>
    </citation>
    <scope>NUCLEOTIDE SEQUENCE [LARGE SCALE GENOMIC DNA]</scope>
    <source>
        <strain evidence="8 9">ARSEF 2679</strain>
    </source>
</reference>
<keyword evidence="2" id="KW-0479">Metal-binding</keyword>
<feature type="domain" description="Zn(2)-C6 fungal-type" evidence="7">
    <location>
        <begin position="60"/>
        <end position="96"/>
    </location>
</feature>
<feature type="compositionally biased region" description="Polar residues" evidence="6">
    <location>
        <begin position="491"/>
        <end position="502"/>
    </location>
</feature>
<dbReference type="GO" id="GO:0008270">
    <property type="term" value="F:zinc ion binding"/>
    <property type="evidence" value="ECO:0007669"/>
    <property type="project" value="InterPro"/>
</dbReference>
<dbReference type="InterPro" id="IPR036864">
    <property type="entry name" value="Zn2-C6_fun-type_DNA-bd_sf"/>
</dbReference>
<dbReference type="SMART" id="SM00906">
    <property type="entry name" value="Fungal_trans"/>
    <property type="match status" value="1"/>
</dbReference>
<evidence type="ECO:0000256" key="4">
    <source>
        <dbReference type="ARBA" id="ARBA00023163"/>
    </source>
</evidence>
<keyword evidence="5" id="KW-0539">Nucleus</keyword>
<dbReference type="GO" id="GO:0003677">
    <property type="term" value="F:DNA binding"/>
    <property type="evidence" value="ECO:0007669"/>
    <property type="project" value="InterPro"/>
</dbReference>
<keyword evidence="3" id="KW-0805">Transcription regulation</keyword>
<evidence type="ECO:0000256" key="1">
    <source>
        <dbReference type="ARBA" id="ARBA00004123"/>
    </source>
</evidence>
<evidence type="ECO:0000256" key="3">
    <source>
        <dbReference type="ARBA" id="ARBA00023015"/>
    </source>
</evidence>
<dbReference type="InterPro" id="IPR007219">
    <property type="entry name" value="XnlR_reg_dom"/>
</dbReference>
<dbReference type="RefSeq" id="XP_018700755.1">
    <property type="nucleotide sequence ID" value="XM_018852012.1"/>
</dbReference>
<sequence>MDPNVNASSYASSALGSTAASSVASTSPTAHVDVAASPSTSTTAPAQPDKPVIKRRAAIACRACRRLRRKCVHDKGTAPCKSCRESGSEVAKECQFPSRGQPDLDRDYRHPRTRAERLKGAAAKAKRPEQPPADSWDGLPPLDELVDGVNRFTRYYFQLGFLPKRQYPEKLRMSPHSCNVFLLLSILSVSARMTPALCIRYGTGVKAAEFFMERASRIALESVYAEPSLELCQAFYLLSIAQHGSGLKNKSYMNMGVAVRMATLMMLHREETYKLNNPTREAIMVAESARRTIWMLHSQDNLHSGPLSPVALSASDITTLLPCDEDDFANGVLPRSRAALAGTQPARDNPSLLSDKNRSLFATLMQIHNLWGIVGRRAVGDSRSSNPWDPDKICPDTSIAEKGPEILNRTITILNESKQVWPLASRWAESLENFSRNPKATLLATEGSMDDGKDPIPRAINTLPPPISKSAESAAAVAAMPDRALPVPGTQPGSASPSTIGVSRNDHGQGPLAPSARGQVPANPPYAVQMSQPHSSPMQHHQSPQNRSYLSQYQTSQPPQPRSDIHSAQFPFEHHHNPGPILRPVARPANNTPAPSFHQLSQAAEMAPRWPLADGLGSTSSPASLGRRPTQPDGAGMLIRFGNLPLQPHPQQPGYMASGLIMGPDISGMPSQQPSLLDGFENELLFQFDGEHDPHVMPFDQWQPTNIYTYTPYDHLMDTTT</sequence>
<dbReference type="GeneID" id="30024701"/>
<keyword evidence="4" id="KW-0804">Transcription</keyword>
<comment type="subcellular location">
    <subcellularLocation>
        <location evidence="1">Nucleus</location>
    </subcellularLocation>
</comment>